<evidence type="ECO:0000256" key="5">
    <source>
        <dbReference type="SAM" id="Phobius"/>
    </source>
</evidence>
<dbReference type="PRINTS" id="PR00164">
    <property type="entry name" value="ABC2TRNSPORT"/>
</dbReference>
<reference evidence="7" key="1">
    <citation type="journal article" date="2015" name="Proc. Natl. Acad. Sci. U.S.A.">
        <title>Networks of energetic and metabolic interactions define dynamics in microbial communities.</title>
        <authorList>
            <person name="Embree M."/>
            <person name="Liu J.K."/>
            <person name="Al-Bassam M.M."/>
            <person name="Zengler K."/>
        </authorList>
    </citation>
    <scope>NUCLEOTIDE SEQUENCE</scope>
</reference>
<evidence type="ECO:0000259" key="6">
    <source>
        <dbReference type="PROSITE" id="PS51012"/>
    </source>
</evidence>
<gene>
    <name evidence="7" type="ORF">ASZ90_011943</name>
</gene>
<evidence type="ECO:0000256" key="3">
    <source>
        <dbReference type="ARBA" id="ARBA00022989"/>
    </source>
</evidence>
<dbReference type="EMBL" id="LNQE01001386">
    <property type="protein sequence ID" value="KUG18393.1"/>
    <property type="molecule type" value="Genomic_DNA"/>
</dbReference>
<organism evidence="7">
    <name type="scientific">hydrocarbon metagenome</name>
    <dbReference type="NCBI Taxonomy" id="938273"/>
    <lineage>
        <taxon>unclassified sequences</taxon>
        <taxon>metagenomes</taxon>
        <taxon>ecological metagenomes</taxon>
    </lineage>
</organism>
<dbReference type="InterPro" id="IPR047817">
    <property type="entry name" value="ABC2_TM_bact-type"/>
</dbReference>
<proteinExistence type="predicted"/>
<evidence type="ECO:0000256" key="1">
    <source>
        <dbReference type="ARBA" id="ARBA00004141"/>
    </source>
</evidence>
<feature type="transmembrane region" description="Helical" evidence="5">
    <location>
        <begin position="35"/>
        <end position="53"/>
    </location>
</feature>
<evidence type="ECO:0000313" key="7">
    <source>
        <dbReference type="EMBL" id="KUG18393.1"/>
    </source>
</evidence>
<dbReference type="PANTHER" id="PTHR43229">
    <property type="entry name" value="NODULATION PROTEIN J"/>
    <property type="match status" value="1"/>
</dbReference>
<dbReference type="GO" id="GO:0043190">
    <property type="term" value="C:ATP-binding cassette (ABC) transporter complex"/>
    <property type="evidence" value="ECO:0007669"/>
    <property type="project" value="InterPro"/>
</dbReference>
<comment type="caution">
    <text evidence="7">The sequence shown here is derived from an EMBL/GenBank/DDBJ whole genome shotgun (WGS) entry which is preliminary data.</text>
</comment>
<protein>
    <submittedName>
        <fullName evidence="7">Abc-type drug export system, membrane protein</fullName>
    </submittedName>
</protein>
<dbReference type="InterPro" id="IPR000412">
    <property type="entry name" value="ABC_2_transport"/>
</dbReference>
<dbReference type="InterPro" id="IPR013525">
    <property type="entry name" value="ABC2_TM"/>
</dbReference>
<comment type="subcellular location">
    <subcellularLocation>
        <location evidence="1">Membrane</location>
        <topology evidence="1">Multi-pass membrane protein</topology>
    </subcellularLocation>
</comment>
<dbReference type="AlphaFoldDB" id="A0A0W8FBY5"/>
<keyword evidence="2 5" id="KW-0812">Transmembrane</keyword>
<feature type="transmembrane region" description="Helical" evidence="5">
    <location>
        <begin position="110"/>
        <end position="134"/>
    </location>
</feature>
<keyword evidence="3 5" id="KW-1133">Transmembrane helix</keyword>
<dbReference type="InterPro" id="IPR051784">
    <property type="entry name" value="Nod_factor_ABC_transporter"/>
</dbReference>
<feature type="transmembrane region" description="Helical" evidence="5">
    <location>
        <begin position="141"/>
        <end position="162"/>
    </location>
</feature>
<keyword evidence="4 5" id="KW-0472">Membrane</keyword>
<evidence type="ECO:0000256" key="4">
    <source>
        <dbReference type="ARBA" id="ARBA00023136"/>
    </source>
</evidence>
<feature type="transmembrane region" description="Helical" evidence="5">
    <location>
        <begin position="85"/>
        <end position="104"/>
    </location>
</feature>
<dbReference type="PIRSF" id="PIRSF006648">
    <property type="entry name" value="DrrB"/>
    <property type="match status" value="1"/>
</dbReference>
<dbReference type="Pfam" id="PF01061">
    <property type="entry name" value="ABC2_membrane"/>
    <property type="match status" value="1"/>
</dbReference>
<dbReference type="PANTHER" id="PTHR43229:SF2">
    <property type="entry name" value="NODULATION PROTEIN J"/>
    <property type="match status" value="1"/>
</dbReference>
<accession>A0A0W8FBY5</accession>
<sequence length="224" mass="24220">MQPILWLGVFGTIMGRVNAIPTGGLPYIDYITPGVLLQSTIFVSVFYGLTIVWERETGILKRLLVAPTSIYATVIGRSIASGVRAVVQALIIFPVAILLGVKFIANPFYIAAAFLILFLVSGGFAAISILVASIMKTRERFMGLGQALIMPLFFASNALYPIDMMPSALQLFAVLNPLTYAVDAIRGLMISGELGNILVDVLAILVFDMVVFALASLSFRKILE</sequence>
<dbReference type="PROSITE" id="PS51012">
    <property type="entry name" value="ABC_TM2"/>
    <property type="match status" value="1"/>
</dbReference>
<name>A0A0W8FBY5_9ZZZZ</name>
<dbReference type="GO" id="GO:0140359">
    <property type="term" value="F:ABC-type transporter activity"/>
    <property type="evidence" value="ECO:0007669"/>
    <property type="project" value="InterPro"/>
</dbReference>
<feature type="transmembrane region" description="Helical" evidence="5">
    <location>
        <begin position="197"/>
        <end position="219"/>
    </location>
</feature>
<evidence type="ECO:0000256" key="2">
    <source>
        <dbReference type="ARBA" id="ARBA00022692"/>
    </source>
</evidence>
<feature type="domain" description="ABC transmembrane type-2" evidence="6">
    <location>
        <begin position="1"/>
        <end position="222"/>
    </location>
</feature>